<dbReference type="Pfam" id="PF05866">
    <property type="entry name" value="RusA"/>
    <property type="match status" value="1"/>
</dbReference>
<organism evidence="2 3">
    <name type="scientific">Anaerostipes hadrus</name>
    <dbReference type="NCBI Taxonomy" id="649756"/>
    <lineage>
        <taxon>Bacteria</taxon>
        <taxon>Bacillati</taxon>
        <taxon>Bacillota</taxon>
        <taxon>Clostridia</taxon>
        <taxon>Lachnospirales</taxon>
        <taxon>Lachnospiraceae</taxon>
        <taxon>Anaerostipes</taxon>
    </lineage>
</organism>
<evidence type="ECO:0000256" key="1">
    <source>
        <dbReference type="SAM" id="MobiDB-lite"/>
    </source>
</evidence>
<evidence type="ECO:0000313" key="2">
    <source>
        <dbReference type="EMBL" id="WMD17402.1"/>
    </source>
</evidence>
<dbReference type="GO" id="GO:0006310">
    <property type="term" value="P:DNA recombination"/>
    <property type="evidence" value="ECO:0007669"/>
    <property type="project" value="InterPro"/>
</dbReference>
<dbReference type="RefSeq" id="WP_306857859.1">
    <property type="nucleotide sequence ID" value="NZ_CP132968.1"/>
</dbReference>
<feature type="region of interest" description="Disordered" evidence="1">
    <location>
        <begin position="1"/>
        <end position="23"/>
    </location>
</feature>
<dbReference type="EMBL" id="CP132968">
    <property type="protein sequence ID" value="WMD17402.1"/>
    <property type="molecule type" value="Genomic_DNA"/>
</dbReference>
<name>A0AAQ3PVF0_ANAHA</name>
<dbReference type="Proteomes" id="UP001243496">
    <property type="component" value="Chromosome"/>
</dbReference>
<dbReference type="InterPro" id="IPR008822">
    <property type="entry name" value="Endonuclease_RusA-like"/>
</dbReference>
<dbReference type="AlphaFoldDB" id="A0AAQ3PVF0"/>
<dbReference type="SUPFAM" id="SSF103084">
    <property type="entry name" value="Holliday junction resolvase RusA"/>
    <property type="match status" value="1"/>
</dbReference>
<gene>
    <name evidence="2" type="ORF">RBI15_04730</name>
</gene>
<dbReference type="GO" id="GO:0006281">
    <property type="term" value="P:DNA repair"/>
    <property type="evidence" value="ECO:0007669"/>
    <property type="project" value="InterPro"/>
</dbReference>
<protein>
    <submittedName>
        <fullName evidence="2">RusA family crossover junction endodeoxyribonuclease</fullName>
    </submittedName>
</protein>
<dbReference type="GeneID" id="92740684"/>
<evidence type="ECO:0000313" key="3">
    <source>
        <dbReference type="Proteomes" id="UP001243496"/>
    </source>
</evidence>
<dbReference type="Gene3D" id="3.30.1330.70">
    <property type="entry name" value="Holliday junction resolvase RusA"/>
    <property type="match status" value="1"/>
</dbReference>
<dbReference type="InterPro" id="IPR036614">
    <property type="entry name" value="RusA-like_sf"/>
</dbReference>
<accession>A0AAQ3PVF0</accession>
<dbReference type="GO" id="GO:0000287">
    <property type="term" value="F:magnesium ion binding"/>
    <property type="evidence" value="ECO:0007669"/>
    <property type="project" value="InterPro"/>
</dbReference>
<proteinExistence type="predicted"/>
<sequence>MDSVSFTVLGEPTGKGRPRFNTQSGRAYTPKKTVNYETWVKMEYCRQCSDYKFPDDAMIEMEITAYYQIAKSDSKKKKQMKLDNVIRPTKKPDMDNIVKIIADPLNGIAYHDDSQIVNCSIKKFFSDQPRVEVKIKEV</sequence>
<reference evidence="2" key="1">
    <citation type="submission" date="2023-08" db="EMBL/GenBank/DDBJ databases">
        <title>Complete Genome Sequences of butyrate producing Anaerostipes hadrus strains BA1 and GIF7 isolated from the terminal ileum of a healthy lean male.</title>
        <authorList>
            <person name="Low A."/>
            <person name="Sheludchenko M."/>
            <person name="Cheng H.E."/>
            <person name="Koh X.Q."/>
            <person name="Lee J."/>
        </authorList>
    </citation>
    <scope>NUCLEOTIDE SEQUENCE</scope>
    <source>
        <strain evidence="2">BA1</strain>
    </source>
</reference>